<name>A0ABY2RSG7_9PSEU</name>
<sequence length="158" mass="17481">MTIQAQYWVHAPDQPPAEHVATLATPEQVREFVTLLSRSQISDAILTHTRRPRIETLIPDEDDPEAFLTVPDHSLIVGIHGEHGALSYQGNDGHGIDPVHLYSHGNGPEMAALYETDEFPPHCEVEIDTITEALVAFLQTAKRPVTLAWQSAYDSAPQ</sequence>
<evidence type="ECO:0000313" key="1">
    <source>
        <dbReference type="EMBL" id="TKG58453.1"/>
    </source>
</evidence>
<evidence type="ECO:0008006" key="3">
    <source>
        <dbReference type="Google" id="ProtNLM"/>
    </source>
</evidence>
<accession>A0ABY2RSG7</accession>
<dbReference type="EMBL" id="SWMS01000053">
    <property type="protein sequence ID" value="TKG58453.1"/>
    <property type="molecule type" value="Genomic_DNA"/>
</dbReference>
<reference evidence="1 2" key="1">
    <citation type="journal article" date="2015" name="Antonie Van Leeuwenhoek">
        <title>Prauserella endophytica sp. nov., an endophytic actinobacterium isolated from Tamarix taklamakanensis.</title>
        <authorList>
            <person name="Liu J.M."/>
            <person name="Habden X."/>
            <person name="Guo L."/>
            <person name="Tuo L."/>
            <person name="Jiang Z.K."/>
            <person name="Liu S.W."/>
            <person name="Liu X.F."/>
            <person name="Chen L."/>
            <person name="Li R.F."/>
            <person name="Zhang Y.Q."/>
            <person name="Sun C.H."/>
        </authorList>
    </citation>
    <scope>NUCLEOTIDE SEQUENCE [LARGE SCALE GENOMIC DNA]</scope>
    <source>
        <strain evidence="1 2">CGMCC 4.7182</strain>
    </source>
</reference>
<dbReference type="InterPro" id="IPR025680">
    <property type="entry name" value="DddI"/>
</dbReference>
<dbReference type="RefSeq" id="WP_116051722.1">
    <property type="nucleotide sequence ID" value="NZ_SWMS01000053.1"/>
</dbReference>
<organism evidence="1 2">
    <name type="scientific">Prauserella endophytica</name>
    <dbReference type="NCBI Taxonomy" id="1592324"/>
    <lineage>
        <taxon>Bacteria</taxon>
        <taxon>Bacillati</taxon>
        <taxon>Actinomycetota</taxon>
        <taxon>Actinomycetes</taxon>
        <taxon>Pseudonocardiales</taxon>
        <taxon>Pseudonocardiaceae</taxon>
        <taxon>Prauserella</taxon>
        <taxon>Prauserella coralliicola group</taxon>
    </lineage>
</organism>
<comment type="caution">
    <text evidence="1">The sequence shown here is derived from an EMBL/GenBank/DDBJ whole genome shotgun (WGS) entry which is preliminary data.</text>
</comment>
<dbReference type="Pfam" id="PF14430">
    <property type="entry name" value="Imm1"/>
    <property type="match status" value="1"/>
</dbReference>
<evidence type="ECO:0000313" key="2">
    <source>
        <dbReference type="Proteomes" id="UP000309992"/>
    </source>
</evidence>
<gene>
    <name evidence="1" type="ORF">FCN18_37870</name>
</gene>
<protein>
    <recommendedName>
        <fullName evidence="3">Immunity protein Imm1</fullName>
    </recommendedName>
</protein>
<proteinExistence type="predicted"/>
<keyword evidence="2" id="KW-1185">Reference proteome</keyword>
<dbReference type="Proteomes" id="UP000309992">
    <property type="component" value="Unassembled WGS sequence"/>
</dbReference>